<accession>A0A433D295</accession>
<dbReference type="EMBL" id="RBNI01008024">
    <property type="protein sequence ID" value="RUP44967.1"/>
    <property type="molecule type" value="Genomic_DNA"/>
</dbReference>
<dbReference type="PROSITE" id="PS50097">
    <property type="entry name" value="BTB"/>
    <property type="match status" value="1"/>
</dbReference>
<dbReference type="Gene3D" id="3.30.710.10">
    <property type="entry name" value="Potassium Channel Kv1.1, Chain A"/>
    <property type="match status" value="1"/>
</dbReference>
<dbReference type="OrthoDB" id="6359816at2759"/>
<dbReference type="InterPro" id="IPR000210">
    <property type="entry name" value="BTB/POZ_dom"/>
</dbReference>
<dbReference type="InterPro" id="IPR011333">
    <property type="entry name" value="SKP1/BTB/POZ_sf"/>
</dbReference>
<dbReference type="PANTHER" id="PTHR24413">
    <property type="entry name" value="SPECKLE-TYPE POZ PROTEIN"/>
    <property type="match status" value="1"/>
</dbReference>
<organism evidence="1 2">
    <name type="scientific">Jimgerdemannia flammicorona</name>
    <dbReference type="NCBI Taxonomy" id="994334"/>
    <lineage>
        <taxon>Eukaryota</taxon>
        <taxon>Fungi</taxon>
        <taxon>Fungi incertae sedis</taxon>
        <taxon>Mucoromycota</taxon>
        <taxon>Mucoromycotina</taxon>
        <taxon>Endogonomycetes</taxon>
        <taxon>Endogonales</taxon>
        <taxon>Endogonaceae</taxon>
        <taxon>Jimgerdemannia</taxon>
    </lineage>
</organism>
<evidence type="ECO:0000313" key="2">
    <source>
        <dbReference type="Proteomes" id="UP000268093"/>
    </source>
</evidence>
<evidence type="ECO:0000313" key="1">
    <source>
        <dbReference type="EMBL" id="RUP44967.1"/>
    </source>
</evidence>
<dbReference type="SMART" id="SM00225">
    <property type="entry name" value="BTB"/>
    <property type="match status" value="1"/>
</dbReference>
<dbReference type="Pfam" id="PF00651">
    <property type="entry name" value="BTB"/>
    <property type="match status" value="1"/>
</dbReference>
<protein>
    <submittedName>
        <fullName evidence="1">BTB/POZ protein</fullName>
    </submittedName>
</protein>
<keyword evidence="2" id="KW-1185">Reference proteome</keyword>
<gene>
    <name evidence="1" type="ORF">BC936DRAFT_148789</name>
</gene>
<proteinExistence type="predicted"/>
<comment type="caution">
    <text evidence="1">The sequence shown here is derived from an EMBL/GenBank/DDBJ whole genome shotgun (WGS) entry which is preliminary data.</text>
</comment>
<dbReference type="Proteomes" id="UP000268093">
    <property type="component" value="Unassembled WGS sequence"/>
</dbReference>
<reference evidence="1 2" key="1">
    <citation type="journal article" date="2018" name="New Phytol.">
        <title>Phylogenomics of Endogonaceae and evolution of mycorrhizas within Mucoromycota.</title>
        <authorList>
            <person name="Chang Y."/>
            <person name="Desiro A."/>
            <person name="Na H."/>
            <person name="Sandor L."/>
            <person name="Lipzen A."/>
            <person name="Clum A."/>
            <person name="Barry K."/>
            <person name="Grigoriev I.V."/>
            <person name="Martin F.M."/>
            <person name="Stajich J.E."/>
            <person name="Smith M.E."/>
            <person name="Bonito G."/>
            <person name="Spatafora J.W."/>
        </authorList>
    </citation>
    <scope>NUCLEOTIDE SEQUENCE [LARGE SCALE GENOMIC DNA]</scope>
    <source>
        <strain evidence="1 2">GMNB39</strain>
    </source>
</reference>
<name>A0A433D295_9FUNG</name>
<sequence>MIAKLTLPELFGSTINSVAVGSVTFFWFIDVVALAVYVSNNAQCIVACETAQAAEVFICLGFILWTYSNCKALIALHTHTDRLVQDLESQESLVDNMADMLSNAEGADIEFRIQDQRLRAHKCVLVARSLYFRAMFTSGMREAVEGQSSANLQVIELPDDRYKSVSLLLYYFYTGRTLMPGVVVEPVDVLVIANKYQATGLELAGELEVIRRLSKNNAADILFQYGYRYQNLRKECIRHIKENYKEITGTRAYKDAFKKFDQGGNSEFFMELMDELAVKE</sequence>
<dbReference type="SUPFAM" id="SSF54695">
    <property type="entry name" value="POZ domain"/>
    <property type="match status" value="1"/>
</dbReference>